<sequence>MDEPSIVMLESGQVLLCDSRHSAANRVQARIQRSTVGHKDIRHLGLGPRPRGRACSNILLTPYTSLACPLLTTTALPYSRKILSDSVTGRAQMHSPYTYCNPAPSFTGRGRRFFRQNYVRGLNPRAGGIGGLVKVALVGTATYFVCKKIYQ</sequence>
<proteinExistence type="predicted"/>
<reference evidence="1 2" key="1">
    <citation type="submission" date="2020-01" db="EMBL/GenBank/DDBJ databases">
        <title>Draft genome sequence of Aspergillus udagawae IFM 46972.</title>
        <authorList>
            <person name="Takahashi H."/>
            <person name="Yaguchi T."/>
        </authorList>
    </citation>
    <scope>NUCLEOTIDE SEQUENCE [LARGE SCALE GENOMIC DNA]</scope>
    <source>
        <strain evidence="1 2">IFM 46972</strain>
    </source>
</reference>
<dbReference type="EMBL" id="BLKC01000042">
    <property type="protein sequence ID" value="GFF40607.1"/>
    <property type="molecule type" value="Genomic_DNA"/>
</dbReference>
<protein>
    <submittedName>
        <fullName evidence="1">Uncharacterized protein</fullName>
    </submittedName>
</protein>
<comment type="caution">
    <text evidence="1">The sequence shown here is derived from an EMBL/GenBank/DDBJ whole genome shotgun (WGS) entry which is preliminary data.</text>
</comment>
<evidence type="ECO:0000313" key="1">
    <source>
        <dbReference type="EMBL" id="GFF40607.1"/>
    </source>
</evidence>
<dbReference type="AlphaFoldDB" id="A0A8H3RWR6"/>
<dbReference type="Proteomes" id="UP000465221">
    <property type="component" value="Unassembled WGS sequence"/>
</dbReference>
<organism evidence="1 2">
    <name type="scientific">Aspergillus udagawae</name>
    <dbReference type="NCBI Taxonomy" id="91492"/>
    <lineage>
        <taxon>Eukaryota</taxon>
        <taxon>Fungi</taxon>
        <taxon>Dikarya</taxon>
        <taxon>Ascomycota</taxon>
        <taxon>Pezizomycotina</taxon>
        <taxon>Eurotiomycetes</taxon>
        <taxon>Eurotiomycetidae</taxon>
        <taxon>Eurotiales</taxon>
        <taxon>Aspergillaceae</taxon>
        <taxon>Aspergillus</taxon>
        <taxon>Aspergillus subgen. Fumigati</taxon>
    </lineage>
</organism>
<gene>
    <name evidence="1" type="ORF">IFM46972_06265</name>
</gene>
<name>A0A8H3RWR6_9EURO</name>
<evidence type="ECO:0000313" key="2">
    <source>
        <dbReference type="Proteomes" id="UP000465221"/>
    </source>
</evidence>
<accession>A0A8H3RWR6</accession>